<feature type="region of interest" description="Disordered" evidence="2">
    <location>
        <begin position="1"/>
        <end position="23"/>
    </location>
</feature>
<name>A0A1S8A8P8_ROSNE</name>
<evidence type="ECO:0000256" key="2">
    <source>
        <dbReference type="SAM" id="MobiDB-lite"/>
    </source>
</evidence>
<gene>
    <name evidence="4" type="ORF">SAMD00023353_2100330</name>
</gene>
<dbReference type="InterPro" id="IPR010625">
    <property type="entry name" value="CHCH"/>
</dbReference>
<evidence type="ECO:0000259" key="3">
    <source>
        <dbReference type="Pfam" id="PF06747"/>
    </source>
</evidence>
<dbReference type="OrthoDB" id="5586401at2759"/>
<evidence type="ECO:0000256" key="1">
    <source>
        <dbReference type="ARBA" id="ARBA00023157"/>
    </source>
</evidence>
<dbReference type="EMBL" id="DF977466">
    <property type="protein sequence ID" value="GAW26090.1"/>
    <property type="molecule type" value="Genomic_DNA"/>
</dbReference>
<proteinExistence type="predicted"/>
<dbReference type="AlphaFoldDB" id="A0A1S8A8P8"/>
<dbReference type="InterPro" id="IPR039870">
    <property type="entry name" value="Coa4-like"/>
</dbReference>
<keyword evidence="5" id="KW-1185">Reference proteome</keyword>
<dbReference type="PROSITE" id="PS51808">
    <property type="entry name" value="CHCH"/>
    <property type="match status" value="1"/>
</dbReference>
<dbReference type="OMA" id="CWKRQGN"/>
<keyword evidence="1" id="KW-1015">Disulfide bond</keyword>
<dbReference type="PANTHER" id="PTHR13639">
    <property type="entry name" value="CYTOCHROME C OXIDASE ASSEMBLY FACTOR 4 HOMOLOG, MITOCHONDRIAL"/>
    <property type="match status" value="1"/>
</dbReference>
<reference evidence="4" key="1">
    <citation type="submission" date="2016-03" db="EMBL/GenBank/DDBJ databases">
        <title>Draft genome sequence of Rosellinia necatrix.</title>
        <authorList>
            <person name="Kanematsu S."/>
        </authorList>
    </citation>
    <scope>NUCLEOTIDE SEQUENCE [LARGE SCALE GENOMIC DNA]</scope>
    <source>
        <strain evidence="4">W97</strain>
    </source>
</reference>
<dbReference type="STRING" id="77044.A0A1S8A8P8"/>
<evidence type="ECO:0000313" key="5">
    <source>
        <dbReference type="Proteomes" id="UP000054516"/>
    </source>
</evidence>
<feature type="domain" description="CHCH" evidence="3">
    <location>
        <begin position="33"/>
        <end position="66"/>
    </location>
</feature>
<evidence type="ECO:0000313" key="4">
    <source>
        <dbReference type="EMBL" id="GAW26090.1"/>
    </source>
</evidence>
<dbReference type="GO" id="GO:0005758">
    <property type="term" value="C:mitochondrial intermembrane space"/>
    <property type="evidence" value="ECO:0007669"/>
    <property type="project" value="InterPro"/>
</dbReference>
<dbReference type="Pfam" id="PF06747">
    <property type="entry name" value="CHCH"/>
    <property type="match status" value="1"/>
</dbReference>
<dbReference type="Proteomes" id="UP000054516">
    <property type="component" value="Unassembled WGS sequence"/>
</dbReference>
<sequence length="85" mass="9865">MSKKEGIALQSPPAPLNDDEPDEWDKRIFSTGCADENANLTDCYWKKKDWRLCKGEMEIFRACWKKHGNDARTSTQDNTEEKKVN</sequence>
<dbReference type="GO" id="GO:0033617">
    <property type="term" value="P:mitochondrial respiratory chain complex IV assembly"/>
    <property type="evidence" value="ECO:0007669"/>
    <property type="project" value="InterPro"/>
</dbReference>
<organism evidence="4">
    <name type="scientific">Rosellinia necatrix</name>
    <name type="common">White root-rot fungus</name>
    <dbReference type="NCBI Taxonomy" id="77044"/>
    <lineage>
        <taxon>Eukaryota</taxon>
        <taxon>Fungi</taxon>
        <taxon>Dikarya</taxon>
        <taxon>Ascomycota</taxon>
        <taxon>Pezizomycotina</taxon>
        <taxon>Sordariomycetes</taxon>
        <taxon>Xylariomycetidae</taxon>
        <taxon>Xylariales</taxon>
        <taxon>Xylariaceae</taxon>
        <taxon>Rosellinia</taxon>
    </lineage>
</organism>
<dbReference type="PANTHER" id="PTHR13639:SF2">
    <property type="entry name" value="CYTOCHROME C OXIDASE ASSEMBLY FACTOR 4 HOMOLOG, MITOCHONDRIAL"/>
    <property type="match status" value="1"/>
</dbReference>
<protein>
    <submittedName>
        <fullName evidence="4">Putative CHCH domain-containing protein</fullName>
    </submittedName>
</protein>
<accession>A0A1S8A8P8</accession>